<organism evidence="5 6">
    <name type="scientific">Amborella trichopoda</name>
    <dbReference type="NCBI Taxonomy" id="13333"/>
    <lineage>
        <taxon>Eukaryota</taxon>
        <taxon>Viridiplantae</taxon>
        <taxon>Streptophyta</taxon>
        <taxon>Embryophyta</taxon>
        <taxon>Tracheophyta</taxon>
        <taxon>Spermatophyta</taxon>
        <taxon>Magnoliopsida</taxon>
        <taxon>Amborellales</taxon>
        <taxon>Amborellaceae</taxon>
        <taxon>Amborella</taxon>
    </lineage>
</organism>
<dbReference type="HOGENOM" id="CLU_020507_2_0_1"/>
<dbReference type="SMART" id="SM00322">
    <property type="entry name" value="KH"/>
    <property type="match status" value="2"/>
</dbReference>
<dbReference type="InterPro" id="IPR004087">
    <property type="entry name" value="KH_dom"/>
</dbReference>
<dbReference type="AlphaFoldDB" id="U5CZP6"/>
<dbReference type="PROSITE" id="PS50084">
    <property type="entry name" value="KH_TYPE_1"/>
    <property type="match status" value="2"/>
</dbReference>
<sequence length="667" mass="70036">MAEELQFSSRSENKRKFEDPTTAGPRRPTGFSSPPPDSGEKPAYDLSNSNGGGVVPEEIEIAKQKAQEIVARLVGNADAKRVRVDDGTEKGADGYRPSVDLGQKLPGSHMINSQGNALPPSTYPGAYGFQGTSKKIEIPNGRVGVIIGKSGDTIKYLQLQSGAKIQVTRDMDADPTSQTRPVELLGTPEQISKAEQLINDVLAEAEAGGSGILARRFGTAHSGSEQFVLKVPNNKVGLIIGKGGETIKNMQSQSGARIQLIPLHLPPGDASTDRTVQIDGTKEQIEMAKQLVNDIVSENRLRNPPMSGGYIQQGYRPPRPPANWGPPGPPPTQQPGYGYPQTGAYPTPPPAPQFNSTLPQPPYSGYPQQASSGWDQPPPAPSQPTPQGTSYDYYGQQQQAPPPQGTQQSSMDNTNSTSTTTYGYNQQPPPANYTQQGSYGEPSYPNQPVAQGYGQQSYGGSYQAPSTTTQPSYGQQPTNPQQGYTQSYSAPPPYEAGPTPPSSYGPQNPSSQQASGPVGYNQAGPTGYGAPPSSQPYVNPPPQAGYGQAGPTSVPPTNYGQKPPVQPLYTGQPASTTQTGSIQPGYNPQVGSTQPGYGGPPPSAPSYGQQSYGAPVASQPAPYGAPPTYNDQYGAYSQPPVYGSDAAPAAQAPPVQAGVVPKASPQS</sequence>
<feature type="compositionally biased region" description="Low complexity" evidence="3">
    <location>
        <begin position="334"/>
        <end position="345"/>
    </location>
</feature>
<evidence type="ECO:0000313" key="6">
    <source>
        <dbReference type="Proteomes" id="UP000017836"/>
    </source>
</evidence>
<evidence type="ECO:0000259" key="4">
    <source>
        <dbReference type="SMART" id="SM00322"/>
    </source>
</evidence>
<dbReference type="Pfam" id="PF00013">
    <property type="entry name" value="KH_1"/>
    <property type="match status" value="2"/>
</dbReference>
<evidence type="ECO:0000313" key="5">
    <source>
        <dbReference type="EMBL" id="ERN15465.1"/>
    </source>
</evidence>
<accession>U5CZP6</accession>
<proteinExistence type="predicted"/>
<evidence type="ECO:0000256" key="2">
    <source>
        <dbReference type="PROSITE-ProRule" id="PRU00117"/>
    </source>
</evidence>
<dbReference type="STRING" id="13333.U5CZP6"/>
<feature type="compositionally biased region" description="Low complexity" evidence="3">
    <location>
        <begin position="646"/>
        <end position="667"/>
    </location>
</feature>
<dbReference type="KEGG" id="atr:18443754"/>
<dbReference type="PANTHER" id="PTHR10288">
    <property type="entry name" value="KH DOMAIN CONTAINING RNA BINDING PROTEIN"/>
    <property type="match status" value="1"/>
</dbReference>
<dbReference type="FunFam" id="3.30.1370.10:FF:000093">
    <property type="entry name" value="KH domain-containing protein"/>
    <property type="match status" value="1"/>
</dbReference>
<feature type="compositionally biased region" description="Polar residues" evidence="3">
    <location>
        <begin position="1"/>
        <end position="10"/>
    </location>
</feature>
<keyword evidence="2" id="KW-0694">RNA-binding</keyword>
<evidence type="ECO:0000256" key="3">
    <source>
        <dbReference type="SAM" id="MobiDB-lite"/>
    </source>
</evidence>
<dbReference type="GO" id="GO:0003729">
    <property type="term" value="F:mRNA binding"/>
    <property type="evidence" value="ECO:0000318"/>
    <property type="project" value="GO_Central"/>
</dbReference>
<dbReference type="Gene3D" id="3.30.1370.10">
    <property type="entry name" value="K Homology domain, type 1"/>
    <property type="match status" value="2"/>
</dbReference>
<feature type="compositionally biased region" description="Polar residues" evidence="3">
    <location>
        <begin position="572"/>
        <end position="593"/>
    </location>
</feature>
<reference evidence="6" key="1">
    <citation type="journal article" date="2013" name="Science">
        <title>The Amborella genome and the evolution of flowering plants.</title>
        <authorList>
            <consortium name="Amborella Genome Project"/>
        </authorList>
    </citation>
    <scope>NUCLEOTIDE SEQUENCE [LARGE SCALE GENOMIC DNA]</scope>
</reference>
<feature type="region of interest" description="Disordered" evidence="3">
    <location>
        <begin position="1"/>
        <end position="55"/>
    </location>
</feature>
<evidence type="ECO:0000256" key="1">
    <source>
        <dbReference type="ARBA" id="ARBA00022737"/>
    </source>
</evidence>
<dbReference type="GO" id="GO:0010468">
    <property type="term" value="P:regulation of gene expression"/>
    <property type="evidence" value="ECO:0000318"/>
    <property type="project" value="GO_Central"/>
</dbReference>
<dbReference type="Proteomes" id="UP000017836">
    <property type="component" value="Unassembled WGS sequence"/>
</dbReference>
<feature type="compositionally biased region" description="Pro residues" evidence="3">
    <location>
        <begin position="490"/>
        <end position="503"/>
    </location>
</feature>
<dbReference type="InterPro" id="IPR036612">
    <property type="entry name" value="KH_dom_type_1_sf"/>
</dbReference>
<feature type="compositionally biased region" description="Pro residues" evidence="3">
    <location>
        <begin position="317"/>
        <end position="333"/>
    </location>
</feature>
<dbReference type="GO" id="GO:0005737">
    <property type="term" value="C:cytoplasm"/>
    <property type="evidence" value="ECO:0000318"/>
    <property type="project" value="GO_Central"/>
</dbReference>
<dbReference type="Gramene" id="ERN15465">
    <property type="protein sequence ID" value="ERN15465"/>
    <property type="gene ID" value="AMTR_s00036p00235910"/>
</dbReference>
<dbReference type="OrthoDB" id="5204190at2759"/>
<feature type="compositionally biased region" description="Polar residues" evidence="3">
    <location>
        <begin position="504"/>
        <end position="515"/>
    </location>
</feature>
<feature type="compositionally biased region" description="Low complexity" evidence="3">
    <location>
        <begin position="451"/>
        <end position="463"/>
    </location>
</feature>
<feature type="domain" description="K Homology" evidence="4">
    <location>
        <begin position="223"/>
        <end position="297"/>
    </location>
</feature>
<feature type="compositionally biased region" description="Polar residues" evidence="3">
    <location>
        <begin position="464"/>
        <end position="489"/>
    </location>
</feature>
<dbReference type="OMA" id="PTQDGHT"/>
<dbReference type="EMBL" id="KI392503">
    <property type="protein sequence ID" value="ERN15465.1"/>
    <property type="molecule type" value="Genomic_DNA"/>
</dbReference>
<name>U5CZP6_AMBTC</name>
<feature type="domain" description="K Homology" evidence="4">
    <location>
        <begin position="130"/>
        <end position="203"/>
    </location>
</feature>
<feature type="compositionally biased region" description="Polar residues" evidence="3">
    <location>
        <begin position="432"/>
        <end position="449"/>
    </location>
</feature>
<dbReference type="InterPro" id="IPR004088">
    <property type="entry name" value="KH_dom_type_1"/>
</dbReference>
<gene>
    <name evidence="5" type="ORF">AMTR_s00036p00235910</name>
</gene>
<keyword evidence="6" id="KW-1185">Reference proteome</keyword>
<feature type="region of interest" description="Disordered" evidence="3">
    <location>
        <begin position="298"/>
        <end position="667"/>
    </location>
</feature>
<dbReference type="SUPFAM" id="SSF54791">
    <property type="entry name" value="Eukaryotic type KH-domain (KH-domain type I)"/>
    <property type="match status" value="2"/>
</dbReference>
<feature type="compositionally biased region" description="Low complexity" evidence="3">
    <location>
        <begin position="405"/>
        <end position="426"/>
    </location>
</feature>
<protein>
    <recommendedName>
        <fullName evidence="4">K Homology domain-containing protein</fullName>
    </recommendedName>
</protein>
<dbReference type="eggNOG" id="KOG1676">
    <property type="taxonomic scope" value="Eukaryota"/>
</dbReference>
<keyword evidence="1" id="KW-0677">Repeat</keyword>